<comment type="caution">
    <text evidence="2">The sequence shown here is derived from an EMBL/GenBank/DDBJ whole genome shotgun (WGS) entry which is preliminary data.</text>
</comment>
<name>A0A2V2N930_9EURY</name>
<sequence length="192" mass="20846">MNMNYAGSGIYWNNYFYAIEVAYTPGEGYTLDVQSDEIGWINPSGTVEVAKGASQTFTFNPTAGARVKNLTVDGTPVTYNSDLTYTLQNVQKDYTIRLNNEPLPGVVIAAFAAESGGGNSVKFSDKSLGDANKWKWDFGDGTTSSEQSPLHPYAQAGTYTVSLWARSDLSQSQVVKGSIEVPMKEGYTFSNV</sequence>
<dbReference type="InterPro" id="IPR022409">
    <property type="entry name" value="PKD/Chitinase_dom"/>
</dbReference>
<reference evidence="2 3" key="1">
    <citation type="submission" date="2018-05" db="EMBL/GenBank/DDBJ databases">
        <title>Draft genome of Methanospirillum stamsii Pt1.</title>
        <authorList>
            <person name="Dueholm M.S."/>
            <person name="Nielsen P.H."/>
            <person name="Bakmann L.F."/>
            <person name="Otzen D.E."/>
        </authorList>
    </citation>
    <scope>NUCLEOTIDE SEQUENCE [LARGE SCALE GENOMIC DNA]</scope>
    <source>
        <strain evidence="2 3">Pt1</strain>
    </source>
</reference>
<feature type="domain" description="PKD" evidence="1">
    <location>
        <begin position="104"/>
        <end position="186"/>
    </location>
</feature>
<evidence type="ECO:0000259" key="1">
    <source>
        <dbReference type="PROSITE" id="PS50093"/>
    </source>
</evidence>
<organism evidence="2 3">
    <name type="scientific">Methanospirillum stamsii</name>
    <dbReference type="NCBI Taxonomy" id="1277351"/>
    <lineage>
        <taxon>Archaea</taxon>
        <taxon>Methanobacteriati</taxon>
        <taxon>Methanobacteriota</taxon>
        <taxon>Stenosarchaea group</taxon>
        <taxon>Methanomicrobia</taxon>
        <taxon>Methanomicrobiales</taxon>
        <taxon>Methanospirillaceae</taxon>
        <taxon>Methanospirillum</taxon>
    </lineage>
</organism>
<dbReference type="InterPro" id="IPR013783">
    <property type="entry name" value="Ig-like_fold"/>
</dbReference>
<dbReference type="AlphaFoldDB" id="A0A2V2N930"/>
<dbReference type="PROSITE" id="PS50093">
    <property type="entry name" value="PKD"/>
    <property type="match status" value="1"/>
</dbReference>
<protein>
    <recommendedName>
        <fullName evidence="1">PKD domain-containing protein</fullName>
    </recommendedName>
</protein>
<dbReference type="SUPFAM" id="SSF49299">
    <property type="entry name" value="PKD domain"/>
    <property type="match status" value="1"/>
</dbReference>
<keyword evidence="3" id="KW-1185">Reference proteome</keyword>
<dbReference type="InterPro" id="IPR000601">
    <property type="entry name" value="PKD_dom"/>
</dbReference>
<dbReference type="Pfam" id="PF18911">
    <property type="entry name" value="PKD_4"/>
    <property type="match status" value="1"/>
</dbReference>
<gene>
    <name evidence="2" type="ORF">DLD82_00050</name>
</gene>
<evidence type="ECO:0000313" key="2">
    <source>
        <dbReference type="EMBL" id="PWR76349.1"/>
    </source>
</evidence>
<accession>A0A2V2N930</accession>
<dbReference type="Proteomes" id="UP000245934">
    <property type="component" value="Unassembled WGS sequence"/>
</dbReference>
<dbReference type="EMBL" id="QGMZ01000001">
    <property type="protein sequence ID" value="PWR76349.1"/>
    <property type="molecule type" value="Genomic_DNA"/>
</dbReference>
<dbReference type="SMART" id="SM00089">
    <property type="entry name" value="PKD"/>
    <property type="match status" value="1"/>
</dbReference>
<dbReference type="InterPro" id="IPR035986">
    <property type="entry name" value="PKD_dom_sf"/>
</dbReference>
<dbReference type="Gene3D" id="2.60.40.10">
    <property type="entry name" value="Immunoglobulins"/>
    <property type="match status" value="1"/>
</dbReference>
<proteinExistence type="predicted"/>
<evidence type="ECO:0000313" key="3">
    <source>
        <dbReference type="Proteomes" id="UP000245934"/>
    </source>
</evidence>
<dbReference type="CDD" id="cd00146">
    <property type="entry name" value="PKD"/>
    <property type="match status" value="1"/>
</dbReference>